<organism evidence="2 3">
    <name type="scientific">Sphingomonas glacialis</name>
    <dbReference type="NCBI Taxonomy" id="658225"/>
    <lineage>
        <taxon>Bacteria</taxon>
        <taxon>Pseudomonadati</taxon>
        <taxon>Pseudomonadota</taxon>
        <taxon>Alphaproteobacteria</taxon>
        <taxon>Sphingomonadales</taxon>
        <taxon>Sphingomonadaceae</taxon>
        <taxon>Sphingomonas</taxon>
    </lineage>
</organism>
<reference evidence="2 3" key="1">
    <citation type="journal article" date="2019" name="Environ. Microbiol.">
        <title>Species interactions and distinct microbial communities in high Arctic permafrost affected cryosols are associated with the CH4 and CO2 gas fluxes.</title>
        <authorList>
            <person name="Altshuler I."/>
            <person name="Hamel J."/>
            <person name="Turney S."/>
            <person name="Magnuson E."/>
            <person name="Levesque R."/>
            <person name="Greer C."/>
            <person name="Whyte L.G."/>
        </authorList>
    </citation>
    <scope>NUCLEOTIDE SEQUENCE [LARGE SCALE GENOMIC DNA]</scope>
    <source>
        <strain evidence="2 3">E6.1</strain>
    </source>
</reference>
<dbReference type="EMBL" id="RCZC01000002">
    <property type="protein sequence ID" value="TPG53886.1"/>
    <property type="molecule type" value="Genomic_DNA"/>
</dbReference>
<dbReference type="Gene3D" id="3.10.450.50">
    <property type="match status" value="1"/>
</dbReference>
<evidence type="ECO:0000313" key="2">
    <source>
        <dbReference type="EMBL" id="TPG53886.1"/>
    </source>
</evidence>
<dbReference type="Pfam" id="PF14534">
    <property type="entry name" value="DUF4440"/>
    <property type="match status" value="1"/>
</dbReference>
<dbReference type="InterPro" id="IPR011944">
    <property type="entry name" value="Steroid_delta5-4_isomerase"/>
</dbReference>
<sequence length="164" mass="18007">MVMATLLAGASGAPYAAPDTETRRMLSQDDLTAIKAMVPAMEAAWRTHDAAAYAGQFVPDAEHVNAYGMWWRGRAEVEQGIAFALSRIYPDNPIVASDASVSAVGANVAILQYRWRLKPYSDPDGTHYADPQGRVTDVVVRTDAGWRIRNFQSTFINPNVPQPR</sequence>
<gene>
    <name evidence="2" type="ORF">EAH76_04020</name>
</gene>
<evidence type="ECO:0000313" key="3">
    <source>
        <dbReference type="Proteomes" id="UP000319931"/>
    </source>
</evidence>
<keyword evidence="3" id="KW-1185">Reference proteome</keyword>
<proteinExistence type="predicted"/>
<dbReference type="AlphaFoldDB" id="A0A502FXU8"/>
<dbReference type="Proteomes" id="UP000319931">
    <property type="component" value="Unassembled WGS sequence"/>
</dbReference>
<dbReference type="OrthoDB" id="122531at2"/>
<dbReference type="InterPro" id="IPR032710">
    <property type="entry name" value="NTF2-like_dom_sf"/>
</dbReference>
<accession>A0A502FXU8</accession>
<protein>
    <submittedName>
        <fullName evidence="2">SgcJ/EcaC family oxidoreductase</fullName>
    </submittedName>
</protein>
<comment type="caution">
    <text evidence="2">The sequence shown here is derived from an EMBL/GenBank/DDBJ whole genome shotgun (WGS) entry which is preliminary data.</text>
</comment>
<evidence type="ECO:0000259" key="1">
    <source>
        <dbReference type="Pfam" id="PF14534"/>
    </source>
</evidence>
<name>A0A502FXU8_9SPHN</name>
<dbReference type="InterPro" id="IPR027843">
    <property type="entry name" value="DUF4440"/>
</dbReference>
<dbReference type="NCBIfam" id="TIGR02246">
    <property type="entry name" value="SgcJ/EcaC family oxidoreductase"/>
    <property type="match status" value="1"/>
</dbReference>
<feature type="domain" description="DUF4440" evidence="1">
    <location>
        <begin position="34"/>
        <end position="148"/>
    </location>
</feature>
<dbReference type="SUPFAM" id="SSF54427">
    <property type="entry name" value="NTF2-like"/>
    <property type="match status" value="1"/>
</dbReference>